<evidence type="ECO:0000256" key="2">
    <source>
        <dbReference type="ARBA" id="ARBA00004604"/>
    </source>
</evidence>
<accession>A0A1J9R2J7</accession>
<feature type="region of interest" description="Disordered" evidence="9">
    <location>
        <begin position="291"/>
        <end position="391"/>
    </location>
</feature>
<keyword evidence="6" id="KW-0698">rRNA processing</keyword>
<dbReference type="InterPro" id="IPR050786">
    <property type="entry name" value="EFG1_rRNA-proc"/>
</dbReference>
<organism evidence="10 11">
    <name type="scientific">Blastomyces percursus</name>
    <dbReference type="NCBI Taxonomy" id="1658174"/>
    <lineage>
        <taxon>Eukaryota</taxon>
        <taxon>Fungi</taxon>
        <taxon>Dikarya</taxon>
        <taxon>Ascomycota</taxon>
        <taxon>Pezizomycotina</taxon>
        <taxon>Eurotiomycetes</taxon>
        <taxon>Eurotiomycetidae</taxon>
        <taxon>Onygenales</taxon>
        <taxon>Ajellomycetaceae</taxon>
        <taxon>Blastomyces</taxon>
    </lineage>
</organism>
<dbReference type="EMBL" id="LGTZ01001261">
    <property type="protein sequence ID" value="OJD21845.1"/>
    <property type="molecule type" value="Genomic_DNA"/>
</dbReference>
<evidence type="ECO:0000256" key="3">
    <source>
        <dbReference type="ARBA" id="ARBA00006916"/>
    </source>
</evidence>
<dbReference type="Pfam" id="PF10153">
    <property type="entry name" value="Efg1"/>
    <property type="match status" value="1"/>
</dbReference>
<proteinExistence type="inferred from homology"/>
<keyword evidence="7" id="KW-0175">Coiled coil</keyword>
<dbReference type="STRING" id="1658174.A0A1J9R2J7"/>
<evidence type="ECO:0000313" key="10">
    <source>
        <dbReference type="EMBL" id="OJD21845.1"/>
    </source>
</evidence>
<reference evidence="10 11" key="1">
    <citation type="submission" date="2015-08" db="EMBL/GenBank/DDBJ databases">
        <title>Emmonsia species relationships and genome sequence.</title>
        <authorList>
            <person name="Cuomo C.A."/>
            <person name="Schwartz I.S."/>
            <person name="Kenyon C."/>
            <person name="De Hoog G.S."/>
            <person name="Govender N.P."/>
            <person name="Botha A."/>
            <person name="Moreno L."/>
            <person name="De Vries M."/>
            <person name="Munoz J.F."/>
            <person name="Stielow J.B."/>
        </authorList>
    </citation>
    <scope>NUCLEOTIDE SEQUENCE [LARGE SCALE GENOMIC DNA]</scope>
    <source>
        <strain evidence="10 11">EI222</strain>
    </source>
</reference>
<keyword evidence="11" id="KW-1185">Reference proteome</keyword>
<comment type="similarity">
    <text evidence="3">Belongs to the EFG1 family.</text>
</comment>
<dbReference type="Proteomes" id="UP000242791">
    <property type="component" value="Unassembled WGS sequence"/>
</dbReference>
<evidence type="ECO:0000256" key="1">
    <source>
        <dbReference type="ARBA" id="ARBA00002773"/>
    </source>
</evidence>
<feature type="compositionally biased region" description="Basic and acidic residues" evidence="9">
    <location>
        <begin position="340"/>
        <end position="356"/>
    </location>
</feature>
<feature type="compositionally biased region" description="Basic and acidic residues" evidence="9">
    <location>
        <begin position="29"/>
        <end position="58"/>
    </location>
</feature>
<sequence length="391" mass="44681">MASFRKQGKRKDIEDDSISFETSKRHRGNHLDTREASPRTQDEQDDRRKYRDRSESVSRTRNQSSNPRIHDPNPYSKAQSQRDNRAYASGRAAAKPYRSREVDLPSAGELKNKIRDIKRLLKRADHLPADVKIEKERALVGYERDLEIVESRKNRVAMIKRYHFVRFLERKAATRRLNKLLRRKKTLTESNPSPNKEELDSLEQQIYLTQVDLNYAIYSPLTEKYISLYPNQGREKKQVLEPEPEPELEGLDIIRNSSGEKPPLWHAVEQSMKDGTLELLRDGRLGIGISGQKKTAASSGPLAVLPGRRKDENEDESGNGAPLAGEAGGREHGGKKKKEKEREKEKGKRGDVKNGKLESSGSRMEDVSMNGRKKNNDDHHDDDSDGGFFEE</sequence>
<protein>
    <recommendedName>
        <fullName evidence="4">rRNA-processing protein EFG1</fullName>
    </recommendedName>
    <alternativeName>
        <fullName evidence="5">rRNA-processing protein efg1</fullName>
    </alternativeName>
</protein>
<dbReference type="GO" id="GO:0000462">
    <property type="term" value="P:maturation of SSU-rRNA from tricistronic rRNA transcript (SSU-rRNA, 5.8S rRNA, LSU-rRNA)"/>
    <property type="evidence" value="ECO:0007669"/>
    <property type="project" value="TreeGrafter"/>
</dbReference>
<feature type="region of interest" description="Disordered" evidence="9">
    <location>
        <begin position="1"/>
        <end position="104"/>
    </location>
</feature>
<keyword evidence="8" id="KW-0539">Nucleus</keyword>
<evidence type="ECO:0000256" key="7">
    <source>
        <dbReference type="ARBA" id="ARBA00023054"/>
    </source>
</evidence>
<dbReference type="GO" id="GO:0030688">
    <property type="term" value="C:preribosome, small subunit precursor"/>
    <property type="evidence" value="ECO:0007669"/>
    <property type="project" value="TreeGrafter"/>
</dbReference>
<gene>
    <name evidence="10" type="ORF">ACJ73_06812</name>
</gene>
<dbReference type="InterPro" id="IPR019310">
    <property type="entry name" value="Efg1"/>
</dbReference>
<dbReference type="AlphaFoldDB" id="A0A1J9R2J7"/>
<comment type="function">
    <text evidence="1">Involved in rRNA processing.</text>
</comment>
<dbReference type="VEuPathDB" id="FungiDB:ACJ73_06812"/>
<evidence type="ECO:0000313" key="11">
    <source>
        <dbReference type="Proteomes" id="UP000242791"/>
    </source>
</evidence>
<evidence type="ECO:0000256" key="6">
    <source>
        <dbReference type="ARBA" id="ARBA00022552"/>
    </source>
</evidence>
<dbReference type="GO" id="GO:0005730">
    <property type="term" value="C:nucleolus"/>
    <property type="evidence" value="ECO:0007669"/>
    <property type="project" value="UniProtKB-SubCell"/>
</dbReference>
<dbReference type="PANTHER" id="PTHR33911">
    <property type="entry name" value="RRNA-PROCESSING PROTEIN EFG1"/>
    <property type="match status" value="1"/>
</dbReference>
<comment type="caution">
    <text evidence="10">The sequence shown here is derived from an EMBL/GenBank/DDBJ whole genome shotgun (WGS) entry which is preliminary data.</text>
</comment>
<evidence type="ECO:0000256" key="5">
    <source>
        <dbReference type="ARBA" id="ARBA00019827"/>
    </source>
</evidence>
<evidence type="ECO:0000256" key="4">
    <source>
        <dbReference type="ARBA" id="ARBA00018689"/>
    </source>
</evidence>
<comment type="subcellular location">
    <subcellularLocation>
        <location evidence="2">Nucleus</location>
        <location evidence="2">Nucleolus</location>
    </subcellularLocation>
</comment>
<dbReference type="OrthoDB" id="47732at2759"/>
<dbReference type="PANTHER" id="PTHR33911:SF1">
    <property type="entry name" value="RRNA-PROCESSING PROTEIN EFG1"/>
    <property type="match status" value="1"/>
</dbReference>
<name>A0A1J9R2J7_9EURO</name>
<evidence type="ECO:0000256" key="8">
    <source>
        <dbReference type="ARBA" id="ARBA00023242"/>
    </source>
</evidence>
<evidence type="ECO:0000256" key="9">
    <source>
        <dbReference type="SAM" id="MobiDB-lite"/>
    </source>
</evidence>